<dbReference type="SUPFAM" id="SSF117856">
    <property type="entry name" value="AF0104/ALDC/Ptd012-like"/>
    <property type="match status" value="1"/>
</dbReference>
<dbReference type="UniPathway" id="UPA00626">
    <property type="reaction ID" value="UER00678"/>
</dbReference>
<comment type="caution">
    <text evidence="1">The sequence shown here is derived from an EMBL/GenBank/DDBJ whole genome shotgun (WGS) entry which is preliminary data.</text>
</comment>
<dbReference type="STRING" id="333140.AWW68_07115"/>
<gene>
    <name evidence="1" type="ORF">AWW68_07115</name>
</gene>
<name>A0A150XA39_9BACT</name>
<accession>A0A150XA39</accession>
<evidence type="ECO:0000313" key="1">
    <source>
        <dbReference type="EMBL" id="KYG75599.1"/>
    </source>
</evidence>
<dbReference type="InterPro" id="IPR005128">
    <property type="entry name" value="Acetolactate_a_deCO2ase"/>
</dbReference>
<protein>
    <submittedName>
        <fullName evidence="1">Uncharacterized protein</fullName>
    </submittedName>
</protein>
<dbReference type="Proteomes" id="UP000075606">
    <property type="component" value="Unassembled WGS sequence"/>
</dbReference>
<dbReference type="GO" id="GO:0045151">
    <property type="term" value="P:acetoin biosynthetic process"/>
    <property type="evidence" value="ECO:0007669"/>
    <property type="project" value="InterPro"/>
</dbReference>
<dbReference type="AlphaFoldDB" id="A0A150XA39"/>
<dbReference type="Pfam" id="PF03306">
    <property type="entry name" value="AAL_decarboxy"/>
    <property type="match status" value="1"/>
</dbReference>
<dbReference type="EMBL" id="LRPC01000012">
    <property type="protein sequence ID" value="KYG75599.1"/>
    <property type="molecule type" value="Genomic_DNA"/>
</dbReference>
<keyword evidence="2" id="KW-1185">Reference proteome</keyword>
<dbReference type="GO" id="GO:0047605">
    <property type="term" value="F:acetolactate decarboxylase activity"/>
    <property type="evidence" value="ECO:0007669"/>
    <property type="project" value="InterPro"/>
</dbReference>
<sequence>MAFFLLLGCQGEQKSVKISYQVYGKLIEIMQQNQLQARVNLNDLQLGKNSYGLGAMEGLQGEILITQGEVITSVANPDSILVQNSNAFGAALLVTTEVEDWQEVEMNETVDLKSLESVIEDQAETSNLNANDVIPFKIEANPKILNWHIINASLAEEQNHQAYKESGRTGVLESQKVEIIGFYSKNHQGVFTHHGSFLHLHFITADGSLMGHVDDLQIDGNWKIYLPKAAQP</sequence>
<evidence type="ECO:0000313" key="2">
    <source>
        <dbReference type="Proteomes" id="UP000075606"/>
    </source>
</evidence>
<dbReference type="Gene3D" id="3.30.1330.80">
    <property type="entry name" value="Hypothetical protein, similar to alpha- acetolactate decarboxylase, domain 2"/>
    <property type="match status" value="1"/>
</dbReference>
<organism evidence="1 2">
    <name type="scientific">Roseivirga spongicola</name>
    <dbReference type="NCBI Taxonomy" id="333140"/>
    <lineage>
        <taxon>Bacteria</taxon>
        <taxon>Pseudomonadati</taxon>
        <taxon>Bacteroidota</taxon>
        <taxon>Cytophagia</taxon>
        <taxon>Cytophagales</taxon>
        <taxon>Roseivirgaceae</taxon>
        <taxon>Roseivirga</taxon>
    </lineage>
</organism>
<proteinExistence type="predicted"/>
<reference evidence="1 2" key="1">
    <citation type="submission" date="2016-01" db="EMBL/GenBank/DDBJ databases">
        <title>Genome sequencing of Roseivirga spongicola UST030701-084.</title>
        <authorList>
            <person name="Selvaratnam C."/>
            <person name="Thevarajoo S."/>
            <person name="Goh K.M."/>
            <person name="Ee R."/>
            <person name="Chan K.-G."/>
            <person name="Chong C.S."/>
        </authorList>
    </citation>
    <scope>NUCLEOTIDE SEQUENCE [LARGE SCALE GENOMIC DNA]</scope>
    <source>
        <strain evidence="1 2">UST030701-084</strain>
    </source>
</reference>